<dbReference type="Gene3D" id="2.60.40.10">
    <property type="entry name" value="Immunoglobulins"/>
    <property type="match status" value="5"/>
</dbReference>
<dbReference type="InterPro" id="IPR050964">
    <property type="entry name" value="Striated_Muscle_Regulatory"/>
</dbReference>
<feature type="domain" description="Fibronectin type-III" evidence="4">
    <location>
        <begin position="589"/>
        <end position="674"/>
    </location>
</feature>
<evidence type="ECO:0000313" key="5">
    <source>
        <dbReference type="EMBL" id="OHB03788.1"/>
    </source>
</evidence>
<organism evidence="5 6">
    <name type="scientific">Candidatus Zambryskibacteria bacterium RIFCSPLOWO2_01_FULL_43_17</name>
    <dbReference type="NCBI Taxonomy" id="1802760"/>
    <lineage>
        <taxon>Bacteria</taxon>
        <taxon>Candidatus Zambryskiibacteriota</taxon>
    </lineage>
</organism>
<dbReference type="Proteomes" id="UP000179283">
    <property type="component" value="Unassembled WGS sequence"/>
</dbReference>
<comment type="caution">
    <text evidence="5">The sequence shown here is derived from an EMBL/GenBank/DDBJ whole genome shotgun (WGS) entry which is preliminary data.</text>
</comment>
<dbReference type="PANTHER" id="PTHR13817:SF73">
    <property type="entry name" value="FIBRONECTIN TYPE-III DOMAIN-CONTAINING PROTEIN"/>
    <property type="match status" value="1"/>
</dbReference>
<feature type="region of interest" description="Disordered" evidence="2">
    <location>
        <begin position="1451"/>
        <end position="1479"/>
    </location>
</feature>
<evidence type="ECO:0000259" key="4">
    <source>
        <dbReference type="PROSITE" id="PS50853"/>
    </source>
</evidence>
<dbReference type="Pfam" id="PF00041">
    <property type="entry name" value="fn3"/>
    <property type="match status" value="2"/>
</dbReference>
<feature type="transmembrane region" description="Helical" evidence="3">
    <location>
        <begin position="1341"/>
        <end position="1360"/>
    </location>
</feature>
<feature type="region of interest" description="Disordered" evidence="2">
    <location>
        <begin position="1111"/>
        <end position="1133"/>
    </location>
</feature>
<feature type="domain" description="Fibronectin type-III" evidence="4">
    <location>
        <begin position="497"/>
        <end position="582"/>
    </location>
</feature>
<dbReference type="PROSITE" id="PS50853">
    <property type="entry name" value="FN3"/>
    <property type="match status" value="2"/>
</dbReference>
<sequence>MKNPIKSNPFFNKFAPVGVFLLAIAIWSFSFVGFVNSSSLIAKIAEAANVTFNDDPADFSTVRSSNYTEFPDSTTNWADTTDADAGEIVSFTVYYHNTGDEIATNVIAQLSVPQASGTSIVASGGVSADNAQSVNGQTTINLTSEQSLTYIPGSTSWYPDQSQTPSPFPFGQTGDEFVTGQGVNIGDIASGWSSQGSVVARFQVSNNTVIPPEEPVPDPTADIKANTSDGPITLQIGEQLSISWMSTNAVACALSGGIDSGVGLSGAIDITPSHPSYPATTSSIFTITCDNGEGKTATDSVTVNPPTPPVSSLDITANGSQGPLVVSGEALTLNWISENVLTCSLAIQGGTDLGGVSPVGSAGPMSIGHPFYPTADESRVFVITCSKLNGGTISDSVEVSLLVTPEPPVAPVIISANASGTCGGVIDLQWSVVANAEYYKVFRDGALIATTTATSVSDSGLVPLSSHIYTVRAVNSVGESAYSNAMSANASGACVIPPVAPTITATTGSQCGGSILITWNTVSNASYYKITRDGAEIATTSATTYTDSGLTPGSGYAYSVKAVNSAGQSASSNTATAVASAACVEEPEVPSAPTLTATTSPVCGGSVSLSWTASTGATFYKIFRNHSQIATTTSTAYTDSDLSPNTLFTYKVKATNSVGDSMFSNSVSARSSDSCPPPASSPTVSLTANPPSINLGSSSVLSWTSTNAVSCASVWTTATSTSGAQAVSPATTTVYSITCSGAGGVASSTARVTVNLVPPPCFAPVIVSDLTANGKVDQSFSYTIVSTTTNATTTTVYSVSIDDLPPGLTFSGSTISGTPTQSGTFEVQITASNGCGSDSEVLLVTIAQKDNNGGDHRPSVSLSALPQTIFKGQNSTLSWTSSNVTACSAPWTSATTTSGSFVVSPATTTTYEIACTGPNGNATSSTTVLVTTDGEGDELDVSLTANPQTLTIGQISTSTLTWTSTGATSCSALWTTATSTSGSQVVSPATTTTYSITCVDNSHSDTASTTITVLGAPQEPSCALPSIDSSLTPSGKVGVAFSYQLTGTTSVATTTTIQFNVSTTSLPAWLSYSTITNTFSGTPTAAGTFTIQVSATNTCGTDTENIVISIAPADTPSGGGDTPSGGGSSRSGERIRSVPLVLGTVASCDYLKDYLRIDFDNDPVEMIKLQVFLRELEGFKDLPITAVFDQQTFNAVAVFQERYFDDILKPWGHDKYTGYVYILTKKKVNEIVCERAFPLTESQENEIAQFKAFLESLKAQGVPSDQIPSYQEPTRSETGSILSPNGVGLIEGGIFGEGEDQSGAITTGTTSATSTALNRNLRNVAAAVFAGPQDWDESVNAVLVFLVILLALYLLSRSIVSSQAKKSDLSIDRQKIRKMFLFIVGLVLATIICLVLSYYEIVLPLLVLIIIMSVWLLSLSLGKKEVRAVLVPPGTPVHPKEMDKMFAKEVKNPPPLAPFTEPIEPPVNPNQSKRSDNFF</sequence>
<keyword evidence="3" id="KW-0472">Membrane</keyword>
<dbReference type="SUPFAM" id="SSF49313">
    <property type="entry name" value="Cadherin-like"/>
    <property type="match status" value="2"/>
</dbReference>
<evidence type="ECO:0000256" key="2">
    <source>
        <dbReference type="SAM" id="MobiDB-lite"/>
    </source>
</evidence>
<keyword evidence="3" id="KW-0812">Transmembrane</keyword>
<proteinExistence type="predicted"/>
<feature type="transmembrane region" description="Helical" evidence="3">
    <location>
        <begin position="1380"/>
        <end position="1399"/>
    </location>
</feature>
<feature type="transmembrane region" description="Helical" evidence="3">
    <location>
        <begin position="1405"/>
        <end position="1422"/>
    </location>
</feature>
<dbReference type="GO" id="GO:0016020">
    <property type="term" value="C:membrane"/>
    <property type="evidence" value="ECO:0007669"/>
    <property type="project" value="InterPro"/>
</dbReference>
<evidence type="ECO:0000256" key="3">
    <source>
        <dbReference type="SAM" id="Phobius"/>
    </source>
</evidence>
<feature type="compositionally biased region" description="Pro residues" evidence="2">
    <location>
        <begin position="1452"/>
        <end position="1468"/>
    </location>
</feature>
<dbReference type="InterPro" id="IPR015919">
    <property type="entry name" value="Cadherin-like_sf"/>
</dbReference>
<dbReference type="EMBL" id="MHWD01000016">
    <property type="protein sequence ID" value="OHB03788.1"/>
    <property type="molecule type" value="Genomic_DNA"/>
</dbReference>
<evidence type="ECO:0000313" key="6">
    <source>
        <dbReference type="Proteomes" id="UP000179283"/>
    </source>
</evidence>
<accession>A0A1G2U2N8</accession>
<dbReference type="CDD" id="cd00063">
    <property type="entry name" value="FN3"/>
    <property type="match status" value="2"/>
</dbReference>
<feature type="compositionally biased region" description="Gly residues" evidence="2">
    <location>
        <begin position="1117"/>
        <end position="1129"/>
    </location>
</feature>
<gene>
    <name evidence="5" type="ORF">A2920_01925</name>
</gene>
<dbReference type="Pfam" id="PF05345">
    <property type="entry name" value="He_PIG"/>
    <property type="match status" value="2"/>
</dbReference>
<dbReference type="SUPFAM" id="SSF49265">
    <property type="entry name" value="Fibronectin type III"/>
    <property type="match status" value="2"/>
</dbReference>
<dbReference type="GO" id="GO:0005509">
    <property type="term" value="F:calcium ion binding"/>
    <property type="evidence" value="ECO:0007669"/>
    <property type="project" value="InterPro"/>
</dbReference>
<keyword evidence="3" id="KW-1133">Transmembrane helix</keyword>
<keyword evidence="1" id="KW-0677">Repeat</keyword>
<reference evidence="5 6" key="1">
    <citation type="journal article" date="2016" name="Nat. Commun.">
        <title>Thousands of microbial genomes shed light on interconnected biogeochemical processes in an aquifer system.</title>
        <authorList>
            <person name="Anantharaman K."/>
            <person name="Brown C.T."/>
            <person name="Hug L.A."/>
            <person name="Sharon I."/>
            <person name="Castelle C.J."/>
            <person name="Probst A.J."/>
            <person name="Thomas B.C."/>
            <person name="Singh A."/>
            <person name="Wilkins M.J."/>
            <person name="Karaoz U."/>
            <person name="Brodie E.L."/>
            <person name="Williams K.H."/>
            <person name="Hubbard S.S."/>
            <person name="Banfield J.F."/>
        </authorList>
    </citation>
    <scope>NUCLEOTIDE SEQUENCE [LARGE SCALE GENOMIC DNA]</scope>
</reference>
<dbReference type="PANTHER" id="PTHR13817">
    <property type="entry name" value="TITIN"/>
    <property type="match status" value="1"/>
</dbReference>
<protein>
    <recommendedName>
        <fullName evidence="4">Fibronectin type-III domain-containing protein</fullName>
    </recommendedName>
</protein>
<evidence type="ECO:0000256" key="1">
    <source>
        <dbReference type="ARBA" id="ARBA00022737"/>
    </source>
</evidence>
<dbReference type="InterPro" id="IPR003961">
    <property type="entry name" value="FN3_dom"/>
</dbReference>
<dbReference type="SMART" id="SM00060">
    <property type="entry name" value="FN3"/>
    <property type="match status" value="3"/>
</dbReference>
<name>A0A1G2U2N8_9BACT</name>
<dbReference type="InterPro" id="IPR036116">
    <property type="entry name" value="FN3_sf"/>
</dbReference>
<dbReference type="InterPro" id="IPR013783">
    <property type="entry name" value="Ig-like_fold"/>
</dbReference>